<dbReference type="PANTHER" id="PTHR36460">
    <property type="entry name" value="UPF0132 DOMAIN PROTEIN (AFU_ORTHOLOGUE AFUA_3G10255)"/>
    <property type="match status" value="1"/>
</dbReference>
<proteinExistence type="predicted"/>
<dbReference type="PANTHER" id="PTHR36460:SF1">
    <property type="entry name" value="UPF0132 DOMAIN PROTEIN (AFU_ORTHOLOGUE AFUA_3G10255)"/>
    <property type="match status" value="1"/>
</dbReference>
<accession>X1MSY9</accession>
<evidence type="ECO:0000313" key="6">
    <source>
        <dbReference type="EMBL" id="GAI21121.1"/>
    </source>
</evidence>
<sequence length="128" mass="14389">MAEEKKVEVDSDFNKKSSTGMEPKIAVLLAYLFSWLGGLIIWLIEKENKFVKWNALQALILGIIEAIIVILMIIFGWIPFIGWLFVVIGWLALVAILVAVIIAIVKAFSGETFRIPGISSLTDKYFKM</sequence>
<feature type="transmembrane region" description="Helical" evidence="5">
    <location>
        <begin position="25"/>
        <end position="44"/>
    </location>
</feature>
<dbReference type="InterPro" id="IPR019109">
    <property type="entry name" value="MamF_MmsF"/>
</dbReference>
<evidence type="ECO:0000256" key="3">
    <source>
        <dbReference type="ARBA" id="ARBA00022989"/>
    </source>
</evidence>
<keyword evidence="3 5" id="KW-1133">Transmembrane helix</keyword>
<reference evidence="6" key="1">
    <citation type="journal article" date="2014" name="Front. Microbiol.">
        <title>High frequency of phylogenetically diverse reductive dehalogenase-homologous genes in deep subseafloor sedimentary metagenomes.</title>
        <authorList>
            <person name="Kawai M."/>
            <person name="Futagami T."/>
            <person name="Toyoda A."/>
            <person name="Takaki Y."/>
            <person name="Nishi S."/>
            <person name="Hori S."/>
            <person name="Arai W."/>
            <person name="Tsubouchi T."/>
            <person name="Morono Y."/>
            <person name="Uchiyama I."/>
            <person name="Ito T."/>
            <person name="Fujiyama A."/>
            <person name="Inagaki F."/>
            <person name="Takami H."/>
        </authorList>
    </citation>
    <scope>NUCLEOTIDE SEQUENCE</scope>
    <source>
        <strain evidence="6">Expedition CK06-06</strain>
    </source>
</reference>
<gene>
    <name evidence="6" type="ORF">S06H3_25389</name>
</gene>
<feature type="transmembrane region" description="Helical" evidence="5">
    <location>
        <begin position="56"/>
        <end position="78"/>
    </location>
</feature>
<protein>
    <recommendedName>
        <fullName evidence="7">Chloroplast import component protein (Tic20)</fullName>
    </recommendedName>
</protein>
<dbReference type="Pfam" id="PF09685">
    <property type="entry name" value="MamF_MmsF"/>
    <property type="match status" value="1"/>
</dbReference>
<dbReference type="GO" id="GO:0016020">
    <property type="term" value="C:membrane"/>
    <property type="evidence" value="ECO:0007669"/>
    <property type="project" value="UniProtKB-SubCell"/>
</dbReference>
<name>X1MSY9_9ZZZZ</name>
<evidence type="ECO:0000256" key="4">
    <source>
        <dbReference type="ARBA" id="ARBA00023136"/>
    </source>
</evidence>
<evidence type="ECO:0000256" key="2">
    <source>
        <dbReference type="ARBA" id="ARBA00022692"/>
    </source>
</evidence>
<organism evidence="6">
    <name type="scientific">marine sediment metagenome</name>
    <dbReference type="NCBI Taxonomy" id="412755"/>
    <lineage>
        <taxon>unclassified sequences</taxon>
        <taxon>metagenomes</taxon>
        <taxon>ecological metagenomes</taxon>
    </lineage>
</organism>
<evidence type="ECO:0000256" key="5">
    <source>
        <dbReference type="SAM" id="Phobius"/>
    </source>
</evidence>
<keyword evidence="4 5" id="KW-0472">Membrane</keyword>
<dbReference type="AlphaFoldDB" id="X1MSY9"/>
<dbReference type="EMBL" id="BARV01014613">
    <property type="protein sequence ID" value="GAI21121.1"/>
    <property type="molecule type" value="Genomic_DNA"/>
</dbReference>
<comment type="subcellular location">
    <subcellularLocation>
        <location evidence="1">Membrane</location>
        <topology evidence="1">Multi-pass membrane protein</topology>
    </subcellularLocation>
</comment>
<keyword evidence="2 5" id="KW-0812">Transmembrane</keyword>
<comment type="caution">
    <text evidence="6">The sequence shown here is derived from an EMBL/GenBank/DDBJ whole genome shotgun (WGS) entry which is preliminary data.</text>
</comment>
<evidence type="ECO:0008006" key="7">
    <source>
        <dbReference type="Google" id="ProtNLM"/>
    </source>
</evidence>
<feature type="transmembrane region" description="Helical" evidence="5">
    <location>
        <begin position="84"/>
        <end position="105"/>
    </location>
</feature>
<evidence type="ECO:0000256" key="1">
    <source>
        <dbReference type="ARBA" id="ARBA00004141"/>
    </source>
</evidence>